<evidence type="ECO:0000256" key="7">
    <source>
        <dbReference type="ARBA" id="ARBA00047872"/>
    </source>
</evidence>
<feature type="binding site" evidence="8">
    <location>
        <begin position="218"/>
        <end position="219"/>
    </location>
    <ligand>
        <name>ATP</name>
        <dbReference type="ChEBI" id="CHEBI:30616"/>
    </ligand>
</feature>
<evidence type="ECO:0000256" key="10">
    <source>
        <dbReference type="RuleBase" id="RU004249"/>
    </source>
</evidence>
<comment type="catalytic activity">
    <reaction evidence="7 9">
        <text>L-aspartate + ATP = 4-phospho-L-aspartate + ADP</text>
        <dbReference type="Rhea" id="RHEA:23776"/>
        <dbReference type="ChEBI" id="CHEBI:29991"/>
        <dbReference type="ChEBI" id="CHEBI:30616"/>
        <dbReference type="ChEBI" id="CHEBI:57535"/>
        <dbReference type="ChEBI" id="CHEBI:456216"/>
        <dbReference type="EC" id="2.7.2.4"/>
    </reaction>
</comment>
<dbReference type="UniPathway" id="UPA00050">
    <property type="reaction ID" value="UER00461"/>
</dbReference>
<dbReference type="Gene3D" id="1.20.120.1320">
    <property type="entry name" value="Aspartokinase, catalytic domain"/>
    <property type="match status" value="1"/>
</dbReference>
<evidence type="ECO:0000313" key="13">
    <source>
        <dbReference type="Proteomes" id="UP000288058"/>
    </source>
</evidence>
<gene>
    <name evidence="12" type="ORF">CWI78_01405</name>
</gene>
<dbReference type="PIRSF" id="PIRSF000726">
    <property type="entry name" value="Asp_kin"/>
    <property type="match status" value="1"/>
</dbReference>
<dbReference type="InterPro" id="IPR005260">
    <property type="entry name" value="Asp_kin_monofn"/>
</dbReference>
<dbReference type="InterPro" id="IPR045865">
    <property type="entry name" value="ACT-like_dom_sf"/>
</dbReference>
<dbReference type="EC" id="2.7.2.4" evidence="9"/>
<dbReference type="InterPro" id="IPR001341">
    <property type="entry name" value="Asp_kinase"/>
</dbReference>
<evidence type="ECO:0000256" key="4">
    <source>
        <dbReference type="ARBA" id="ARBA00022741"/>
    </source>
</evidence>
<dbReference type="EMBL" id="PIQC01000001">
    <property type="protein sequence ID" value="RUO73124.1"/>
    <property type="molecule type" value="Genomic_DNA"/>
</dbReference>
<accession>A0A432Z5F1</accession>
<protein>
    <recommendedName>
        <fullName evidence="9">Aspartokinase</fullName>
        <ecNumber evidence="9">2.7.2.4</ecNumber>
    </recommendedName>
</protein>
<dbReference type="GO" id="GO:0009088">
    <property type="term" value="P:threonine biosynthetic process"/>
    <property type="evidence" value="ECO:0007669"/>
    <property type="project" value="UniProtKB-UniPathway"/>
</dbReference>
<evidence type="ECO:0000256" key="5">
    <source>
        <dbReference type="ARBA" id="ARBA00022777"/>
    </source>
</evidence>
<feature type="binding site" evidence="8">
    <location>
        <position position="116"/>
    </location>
    <ligand>
        <name>substrate</name>
    </ligand>
</feature>
<dbReference type="InterPro" id="IPR047962">
    <property type="entry name" value="LysC_ACT_2"/>
</dbReference>
<comment type="caution">
    <text evidence="12">The sequence shown here is derived from an EMBL/GenBank/DDBJ whole genome shotgun (WGS) entry which is preliminary data.</text>
</comment>
<dbReference type="PANTHER" id="PTHR21499">
    <property type="entry name" value="ASPARTATE KINASE"/>
    <property type="match status" value="1"/>
</dbReference>
<dbReference type="GO" id="GO:0009090">
    <property type="term" value="P:homoserine biosynthetic process"/>
    <property type="evidence" value="ECO:0007669"/>
    <property type="project" value="TreeGrafter"/>
</dbReference>
<dbReference type="InterPro" id="IPR018042">
    <property type="entry name" value="Aspartate_kinase_CS"/>
</dbReference>
<feature type="binding site" evidence="8">
    <location>
        <position position="229"/>
    </location>
    <ligand>
        <name>ATP</name>
        <dbReference type="ChEBI" id="CHEBI:30616"/>
    </ligand>
</feature>
<dbReference type="SUPFAM" id="SSF53633">
    <property type="entry name" value="Carbamate kinase-like"/>
    <property type="match status" value="1"/>
</dbReference>
<feature type="binding site" evidence="8">
    <location>
        <begin position="7"/>
        <end position="10"/>
    </location>
    <ligand>
        <name>ATP</name>
        <dbReference type="ChEBI" id="CHEBI:30616"/>
    </ligand>
</feature>
<evidence type="ECO:0000256" key="9">
    <source>
        <dbReference type="RuleBase" id="RU003448"/>
    </source>
</evidence>
<evidence type="ECO:0000259" key="11">
    <source>
        <dbReference type="PROSITE" id="PS51671"/>
    </source>
</evidence>
<dbReference type="OrthoDB" id="9799110at2"/>
<proteinExistence type="inferred from homology"/>
<evidence type="ECO:0000256" key="8">
    <source>
        <dbReference type="PIRSR" id="PIRSR000726-1"/>
    </source>
</evidence>
<feature type="binding site" evidence="8">
    <location>
        <position position="224"/>
    </location>
    <ligand>
        <name>ATP</name>
        <dbReference type="ChEBI" id="CHEBI:30616"/>
    </ligand>
</feature>
<dbReference type="Gene3D" id="3.40.1160.10">
    <property type="entry name" value="Acetylglutamate kinase-like"/>
    <property type="match status" value="1"/>
</dbReference>
<dbReference type="PANTHER" id="PTHR21499:SF59">
    <property type="entry name" value="ASPARTOKINASE"/>
    <property type="match status" value="1"/>
</dbReference>
<dbReference type="InterPro" id="IPR001048">
    <property type="entry name" value="Asp/Glu/Uridylate_kinase"/>
</dbReference>
<feature type="domain" description="ACT" evidence="11">
    <location>
        <begin position="310"/>
        <end position="382"/>
    </location>
</feature>
<dbReference type="CDD" id="cd04917">
    <property type="entry name" value="ACT_AKiii-LysC-EC_2"/>
    <property type="match status" value="1"/>
</dbReference>
<dbReference type="InterPro" id="IPR042199">
    <property type="entry name" value="AsparK_Bifunc_asparK/hSer_DH"/>
</dbReference>
<dbReference type="InterPro" id="IPR054352">
    <property type="entry name" value="ACT_Aspartokinase"/>
</dbReference>
<feature type="binding site" evidence="8">
    <location>
        <position position="44"/>
    </location>
    <ligand>
        <name>substrate</name>
    </ligand>
</feature>
<dbReference type="Gene3D" id="3.30.70.260">
    <property type="match status" value="2"/>
</dbReference>
<dbReference type="InterPro" id="IPR002912">
    <property type="entry name" value="ACT_dom"/>
</dbReference>
<reference evidence="13" key="1">
    <citation type="journal article" date="2018" name="Front. Microbiol.">
        <title>Genome-Based Analysis Reveals the Taxonomy and Diversity of the Family Idiomarinaceae.</title>
        <authorList>
            <person name="Liu Y."/>
            <person name="Lai Q."/>
            <person name="Shao Z."/>
        </authorList>
    </citation>
    <scope>NUCLEOTIDE SEQUENCE [LARGE SCALE GENOMIC DNA]</scope>
    <source>
        <strain evidence="13">R22</strain>
    </source>
</reference>
<evidence type="ECO:0000256" key="1">
    <source>
        <dbReference type="ARBA" id="ARBA00004766"/>
    </source>
</evidence>
<dbReference type="GO" id="GO:0004072">
    <property type="term" value="F:aspartate kinase activity"/>
    <property type="evidence" value="ECO:0007669"/>
    <property type="project" value="UniProtKB-EC"/>
</dbReference>
<comment type="similarity">
    <text evidence="2 9">Belongs to the aspartokinase family.</text>
</comment>
<name>A0A432Z5F1_9GAMM</name>
<evidence type="ECO:0000256" key="6">
    <source>
        <dbReference type="ARBA" id="ARBA00022840"/>
    </source>
</evidence>
<dbReference type="NCBIfam" id="NF006570">
    <property type="entry name" value="PRK09084.1"/>
    <property type="match status" value="1"/>
</dbReference>
<dbReference type="PROSITE" id="PS00324">
    <property type="entry name" value="ASPARTOKINASE"/>
    <property type="match status" value="1"/>
</dbReference>
<sequence length="446" mass="48175">MSFTVAKFGGTSVADYPSMRRCAEIVQNNSSIRLVVVSACAGVTNRLAEIADKRGKQTESLRNEIYTIHSSIQQKLNRSSTLEASLSQLHDELEYHCQKPTENWGAWRDELLSFGERCSSLLFSCVLNDQGTLSDTLDARQLLKTNSAFGQAQPDDVSTKSHCLEQKQKLDCGCVWVTQGFIGSDDKTQTTTLGRGGSDYSAALLAAGFNATDLEIWTDVAGIYTTDPRICSSARAIAEMSFSEAAELATFGAKILHPSSLAPAIKNAIRVFIGSSQNAAAGGTYISANPTTRPDVRAVALRRNQTLVTVHSLSMLHASGFLARLFEILARYNVSVDLVTTSEVSIALTLDEGGSIANGQALLPAAALEELEQFCRVEIETGLSLVAIIGNGIGRDAHISQLTFNTVNDYAVRLICQGASEHNLCFLVEDSEGENVIRTLHDRILS</sequence>
<keyword evidence="5 9" id="KW-0418">Kinase</keyword>
<dbReference type="GO" id="GO:0005524">
    <property type="term" value="F:ATP binding"/>
    <property type="evidence" value="ECO:0007669"/>
    <property type="project" value="UniProtKB-KW"/>
</dbReference>
<dbReference type="FunFam" id="3.30.70.260:FF:000017">
    <property type="entry name" value="Aspartokinase"/>
    <property type="match status" value="1"/>
</dbReference>
<keyword evidence="10" id="KW-0028">Amino-acid biosynthesis</keyword>
<comment type="pathway">
    <text evidence="10">Amino-acid biosynthesis; L-methionine biosynthesis via de novo pathway; L-homoserine from L-aspartate: step 1/3.</text>
</comment>
<dbReference type="Pfam" id="PF00696">
    <property type="entry name" value="AA_kinase"/>
    <property type="match status" value="1"/>
</dbReference>
<evidence type="ECO:0000256" key="3">
    <source>
        <dbReference type="ARBA" id="ARBA00022679"/>
    </source>
</evidence>
<dbReference type="NCBIfam" id="TIGR00657">
    <property type="entry name" value="asp_kinases"/>
    <property type="match status" value="1"/>
</dbReference>
<keyword evidence="3 9" id="KW-0808">Transferase</keyword>
<comment type="pathway">
    <text evidence="10">Amino-acid biosynthesis; L-threonine biosynthesis; L-threonine from L-aspartate: step 1/5.</text>
</comment>
<dbReference type="SUPFAM" id="SSF55021">
    <property type="entry name" value="ACT-like"/>
    <property type="match status" value="2"/>
</dbReference>
<dbReference type="UniPathway" id="UPA00034">
    <property type="reaction ID" value="UER00015"/>
</dbReference>
<organism evidence="12 13">
    <name type="scientific">Idiomarina ramblicola</name>
    <dbReference type="NCBI Taxonomy" id="263724"/>
    <lineage>
        <taxon>Bacteria</taxon>
        <taxon>Pseudomonadati</taxon>
        <taxon>Pseudomonadota</taxon>
        <taxon>Gammaproteobacteria</taxon>
        <taxon>Alteromonadales</taxon>
        <taxon>Idiomarinaceae</taxon>
        <taxon>Idiomarina</taxon>
    </lineage>
</organism>
<evidence type="ECO:0000313" key="12">
    <source>
        <dbReference type="EMBL" id="RUO73124.1"/>
    </source>
</evidence>
<keyword evidence="6 8" id="KW-0067">ATP-binding</keyword>
<dbReference type="PROSITE" id="PS51671">
    <property type="entry name" value="ACT"/>
    <property type="match status" value="1"/>
</dbReference>
<dbReference type="Proteomes" id="UP000288058">
    <property type="component" value="Unassembled WGS sequence"/>
</dbReference>
<comment type="pathway">
    <text evidence="1 10">Amino-acid biosynthesis; L-lysine biosynthesis via DAP pathway; (S)-tetrahydrodipicolinate from L-aspartate: step 1/4.</text>
</comment>
<dbReference type="GO" id="GO:0005829">
    <property type="term" value="C:cytosol"/>
    <property type="evidence" value="ECO:0007669"/>
    <property type="project" value="TreeGrafter"/>
</dbReference>
<dbReference type="UniPathway" id="UPA00051">
    <property type="reaction ID" value="UER00462"/>
</dbReference>
<dbReference type="AlphaFoldDB" id="A0A432Z5F1"/>
<evidence type="ECO:0000256" key="2">
    <source>
        <dbReference type="ARBA" id="ARBA00010122"/>
    </source>
</evidence>
<keyword evidence="4 8" id="KW-0547">Nucleotide-binding</keyword>
<dbReference type="Pfam" id="PF22468">
    <property type="entry name" value="ACT_9"/>
    <property type="match status" value="1"/>
</dbReference>
<keyword evidence="13" id="KW-1185">Reference proteome</keyword>
<dbReference type="RefSeq" id="WP_126779535.1">
    <property type="nucleotide sequence ID" value="NZ_PIQC01000001.1"/>
</dbReference>
<dbReference type="GO" id="GO:0009089">
    <property type="term" value="P:lysine biosynthetic process via diaminopimelate"/>
    <property type="evidence" value="ECO:0007669"/>
    <property type="project" value="UniProtKB-UniPathway"/>
</dbReference>
<dbReference type="InterPro" id="IPR036393">
    <property type="entry name" value="AceGlu_kinase-like_sf"/>
</dbReference>